<evidence type="ECO:0000313" key="2">
    <source>
        <dbReference type="Proteomes" id="UP000637643"/>
    </source>
</evidence>
<reference evidence="1" key="2">
    <citation type="submission" date="2020-09" db="EMBL/GenBank/DDBJ databases">
        <authorList>
            <person name="Sun Q."/>
            <person name="Zhou Y."/>
        </authorList>
    </citation>
    <scope>NUCLEOTIDE SEQUENCE</scope>
    <source>
        <strain evidence="1">CGMCC 1.16134</strain>
    </source>
</reference>
<gene>
    <name evidence="1" type="ORF">GCM10010912_45900</name>
</gene>
<dbReference type="EMBL" id="BMKR01000023">
    <property type="protein sequence ID" value="GGF95776.1"/>
    <property type="molecule type" value="Genomic_DNA"/>
</dbReference>
<dbReference type="RefSeq" id="WP_189029065.1">
    <property type="nucleotide sequence ID" value="NZ_BMKR01000023.1"/>
</dbReference>
<accession>A0A917FR00</accession>
<sequence>MELTEQGVLIIDEEDICKLYFYLEFDGVLFKDSFRFEMRLQDIELDPGSVSAVIYPQEIPEGYPGEDLPFIVEAIYSVIRENDPGFGVW</sequence>
<name>A0A917FR00_9BACL</name>
<organism evidence="1 2">
    <name type="scientific">Paenibacillus albidus</name>
    <dbReference type="NCBI Taxonomy" id="2041023"/>
    <lineage>
        <taxon>Bacteria</taxon>
        <taxon>Bacillati</taxon>
        <taxon>Bacillota</taxon>
        <taxon>Bacilli</taxon>
        <taxon>Bacillales</taxon>
        <taxon>Paenibacillaceae</taxon>
        <taxon>Paenibacillus</taxon>
    </lineage>
</organism>
<dbReference type="Proteomes" id="UP000637643">
    <property type="component" value="Unassembled WGS sequence"/>
</dbReference>
<evidence type="ECO:0000313" key="1">
    <source>
        <dbReference type="EMBL" id="GGF95776.1"/>
    </source>
</evidence>
<protein>
    <submittedName>
        <fullName evidence="1">Uncharacterized protein</fullName>
    </submittedName>
</protein>
<reference evidence="1" key="1">
    <citation type="journal article" date="2014" name="Int. J. Syst. Evol. Microbiol.">
        <title>Complete genome sequence of Corynebacterium casei LMG S-19264T (=DSM 44701T), isolated from a smear-ripened cheese.</title>
        <authorList>
            <consortium name="US DOE Joint Genome Institute (JGI-PGF)"/>
            <person name="Walter F."/>
            <person name="Albersmeier A."/>
            <person name="Kalinowski J."/>
            <person name="Ruckert C."/>
        </authorList>
    </citation>
    <scope>NUCLEOTIDE SEQUENCE</scope>
    <source>
        <strain evidence="1">CGMCC 1.16134</strain>
    </source>
</reference>
<dbReference type="AlphaFoldDB" id="A0A917FR00"/>
<comment type="caution">
    <text evidence="1">The sequence shown here is derived from an EMBL/GenBank/DDBJ whole genome shotgun (WGS) entry which is preliminary data.</text>
</comment>
<keyword evidence="2" id="KW-1185">Reference proteome</keyword>
<proteinExistence type="predicted"/>